<feature type="chain" id="PRO_5012419939" description="Alpha-galactosidase" evidence="5">
    <location>
        <begin position="26"/>
        <end position="505"/>
    </location>
</feature>
<evidence type="ECO:0000259" key="6">
    <source>
        <dbReference type="Pfam" id="PF08305"/>
    </source>
</evidence>
<feature type="domain" description="Glycosyl hydrolase family 98 putative carbohydrate-binding module" evidence="6">
    <location>
        <begin position="411"/>
        <end position="462"/>
    </location>
</feature>
<dbReference type="EMBL" id="FYEW01000001">
    <property type="protein sequence ID" value="SNC66628.1"/>
    <property type="molecule type" value="Genomic_DNA"/>
</dbReference>
<keyword evidence="2 4" id="KW-0378">Hydrolase</keyword>
<comment type="similarity">
    <text evidence="1 4">Belongs to the glycosyl hydrolase 27 family.</text>
</comment>
<evidence type="ECO:0000256" key="5">
    <source>
        <dbReference type="SAM" id="SignalP"/>
    </source>
</evidence>
<sequence length="505" mass="56081">MLKTCVCRLWGIALLSGLVHLPATAQNAPAKPDFHQWALTPPMGWNSWDCYGPTVTEAEVKANADYMAANLRSSGWKYVVVDIRWYVGNDTAHGYNEQNPDWNIDAYGRFVPAPNRFPSAAGGKGFKPLADYMHAKGLKFGIHIMRGVPVVAVQRKLPILGSKATAADIYSKEGQAGWLHDMYTVVAGRPGAQEYYNSLFRLYASWGVDFVKVDDLSSPYHKPEVEMIRKAIDLSGRQIVLSTSPGETPIAEAKHVQAHANMWRTVGDFWDSWEQLKEHFDVCNRWAPYIRPGAFPDADMLPLGRLGIRAERGDDRMTRFTHDEQYTLMSLWSIFRSPLMFGGDLPSNDTFTLSLLTNKEVLALHRNSTNNRQLFRKDNLIAWTADDPATGDKFLGLFNAQDQELAPASEAAWASNIIARQTPGQSQTVDIDIMGATKLYLNVRDGGDDIAWDHADWLNPVLSNGTKTVSLSSLPWKAASAGWGQVTANKSVSGAELMVAGKKYE</sequence>
<evidence type="ECO:0000313" key="8">
    <source>
        <dbReference type="Proteomes" id="UP000198131"/>
    </source>
</evidence>
<dbReference type="OrthoDB" id="9807519at2"/>
<evidence type="ECO:0000256" key="1">
    <source>
        <dbReference type="ARBA" id="ARBA00009743"/>
    </source>
</evidence>
<dbReference type="InterPro" id="IPR002241">
    <property type="entry name" value="Glyco_hydro_27"/>
</dbReference>
<dbReference type="RefSeq" id="WP_088842921.1">
    <property type="nucleotide sequence ID" value="NZ_FYEW01000001.1"/>
</dbReference>
<dbReference type="Gene3D" id="2.60.120.1060">
    <property type="entry name" value="NPCBM/NEW2 domain"/>
    <property type="match status" value="1"/>
</dbReference>
<dbReference type="CDD" id="cd14792">
    <property type="entry name" value="GH27"/>
    <property type="match status" value="1"/>
</dbReference>
<feature type="domain" description="Glycosyl hydrolase family 98 putative carbohydrate-binding module" evidence="6">
    <location>
        <begin position="468"/>
        <end position="505"/>
    </location>
</feature>
<dbReference type="InterPro" id="IPR038637">
    <property type="entry name" value="NPCBM_sf"/>
</dbReference>
<gene>
    <name evidence="7" type="ORF">SAMN06265337_1675</name>
</gene>
<dbReference type="Pfam" id="PF08305">
    <property type="entry name" value="NPCBM"/>
    <property type="match status" value="2"/>
</dbReference>
<dbReference type="Proteomes" id="UP000198131">
    <property type="component" value="Unassembled WGS sequence"/>
</dbReference>
<dbReference type="PANTHER" id="PTHR11452:SF42">
    <property type="entry name" value="ALPHA-GALACTOSIDASE"/>
    <property type="match status" value="1"/>
</dbReference>
<dbReference type="SUPFAM" id="SSF49785">
    <property type="entry name" value="Galactose-binding domain-like"/>
    <property type="match status" value="1"/>
</dbReference>
<dbReference type="PANTHER" id="PTHR11452">
    <property type="entry name" value="ALPHA-GALACTOSIDASE/ALPHA-N-ACETYLGALACTOSAMINIDASE"/>
    <property type="match status" value="1"/>
</dbReference>
<dbReference type="InterPro" id="IPR008979">
    <property type="entry name" value="Galactose-bd-like_sf"/>
</dbReference>
<dbReference type="PRINTS" id="PR00740">
    <property type="entry name" value="GLHYDRLASE27"/>
</dbReference>
<accession>A0A212TKQ2</accession>
<evidence type="ECO:0000256" key="4">
    <source>
        <dbReference type="RuleBase" id="RU361168"/>
    </source>
</evidence>
<dbReference type="InterPro" id="IPR017853">
    <property type="entry name" value="GH"/>
</dbReference>
<feature type="signal peptide" evidence="5">
    <location>
        <begin position="1"/>
        <end position="25"/>
    </location>
</feature>
<dbReference type="InterPro" id="IPR013222">
    <property type="entry name" value="Glyco_hyd_98_carb-bd"/>
</dbReference>
<dbReference type="InterPro" id="IPR013785">
    <property type="entry name" value="Aldolase_TIM"/>
</dbReference>
<evidence type="ECO:0000256" key="3">
    <source>
        <dbReference type="ARBA" id="ARBA00023295"/>
    </source>
</evidence>
<name>A0A212TKQ2_9BACT</name>
<evidence type="ECO:0000313" key="7">
    <source>
        <dbReference type="EMBL" id="SNC66628.1"/>
    </source>
</evidence>
<dbReference type="Gene3D" id="3.20.20.70">
    <property type="entry name" value="Aldolase class I"/>
    <property type="match status" value="1"/>
</dbReference>
<dbReference type="GO" id="GO:0005975">
    <property type="term" value="P:carbohydrate metabolic process"/>
    <property type="evidence" value="ECO:0007669"/>
    <property type="project" value="InterPro"/>
</dbReference>
<comment type="catalytic activity">
    <reaction evidence="4">
        <text>Hydrolysis of terminal, non-reducing alpha-D-galactose residues in alpha-D-galactosides, including galactose oligosaccharides, galactomannans and galactolipids.</text>
        <dbReference type="EC" id="3.2.1.22"/>
    </reaction>
</comment>
<dbReference type="AlphaFoldDB" id="A0A212TKQ2"/>
<proteinExistence type="inferred from homology"/>
<dbReference type="Pfam" id="PF16499">
    <property type="entry name" value="Melibiase_2"/>
    <property type="match status" value="2"/>
</dbReference>
<dbReference type="GO" id="GO:0004557">
    <property type="term" value="F:alpha-galactosidase activity"/>
    <property type="evidence" value="ECO:0007669"/>
    <property type="project" value="UniProtKB-EC"/>
</dbReference>
<dbReference type="EC" id="3.2.1.22" evidence="4"/>
<evidence type="ECO:0000256" key="2">
    <source>
        <dbReference type="ARBA" id="ARBA00022801"/>
    </source>
</evidence>
<dbReference type="SUPFAM" id="SSF51445">
    <property type="entry name" value="(Trans)glycosidases"/>
    <property type="match status" value="1"/>
</dbReference>
<reference evidence="8" key="1">
    <citation type="submission" date="2017-06" db="EMBL/GenBank/DDBJ databases">
        <authorList>
            <person name="Varghese N."/>
            <person name="Submissions S."/>
        </authorList>
    </citation>
    <scope>NUCLEOTIDE SEQUENCE [LARGE SCALE GENOMIC DNA]</scope>
    <source>
        <strain evidence="8">DSM 11116</strain>
    </source>
</reference>
<keyword evidence="5" id="KW-0732">Signal</keyword>
<keyword evidence="3 4" id="KW-0326">Glycosidase</keyword>
<keyword evidence="4" id="KW-1015">Disulfide bond</keyword>
<organism evidence="7 8">
    <name type="scientific">Hymenobacter gelipurpurascens</name>
    <dbReference type="NCBI Taxonomy" id="89968"/>
    <lineage>
        <taxon>Bacteria</taxon>
        <taxon>Pseudomonadati</taxon>
        <taxon>Bacteroidota</taxon>
        <taxon>Cytophagia</taxon>
        <taxon>Cytophagales</taxon>
        <taxon>Hymenobacteraceae</taxon>
        <taxon>Hymenobacter</taxon>
    </lineage>
</organism>
<keyword evidence="8" id="KW-1185">Reference proteome</keyword>
<protein>
    <recommendedName>
        <fullName evidence="4">Alpha-galactosidase</fullName>
        <ecNumber evidence="4">3.2.1.22</ecNumber>
    </recommendedName>
    <alternativeName>
        <fullName evidence="4">Melibiase</fullName>
    </alternativeName>
</protein>